<reference evidence="2" key="1">
    <citation type="journal article" date="2016" name="Nat. Biotechnol.">
        <title>Sequencing wild and cultivated cassava and related species reveals extensive interspecific hybridization and genetic diversity.</title>
        <authorList>
            <person name="Bredeson J.V."/>
            <person name="Lyons J.B."/>
            <person name="Prochnik S.E."/>
            <person name="Wu G.A."/>
            <person name="Ha C.M."/>
            <person name="Edsinger-Gonzales E."/>
            <person name="Grimwood J."/>
            <person name="Schmutz J."/>
            <person name="Rabbi I.Y."/>
            <person name="Egesi C."/>
            <person name="Nauluvula P."/>
            <person name="Lebot V."/>
            <person name="Ndunguru J."/>
            <person name="Mkamilo G."/>
            <person name="Bart R.S."/>
            <person name="Setter T.L."/>
            <person name="Gleadow R.M."/>
            <person name="Kulakow P."/>
            <person name="Ferguson M.E."/>
            <person name="Rounsley S."/>
            <person name="Rokhsar D.S."/>
        </authorList>
    </citation>
    <scope>NUCLEOTIDE SEQUENCE [LARGE SCALE GENOMIC DNA]</scope>
    <source>
        <strain evidence="2">cv. AM560-2</strain>
    </source>
</reference>
<dbReference type="EMBL" id="CM004401">
    <property type="protein sequence ID" value="OAY28376.1"/>
    <property type="molecule type" value="Genomic_DNA"/>
</dbReference>
<keyword evidence="2" id="KW-1185">Reference proteome</keyword>
<name>A0A2C9UDL8_MANES</name>
<evidence type="ECO:0000313" key="2">
    <source>
        <dbReference type="Proteomes" id="UP000091857"/>
    </source>
</evidence>
<evidence type="ECO:0000313" key="1">
    <source>
        <dbReference type="EMBL" id="OAY28376.1"/>
    </source>
</evidence>
<gene>
    <name evidence="1" type="ORF">MANES_15G061500v8</name>
</gene>
<dbReference type="STRING" id="3983.A0A2C9UDL8"/>
<dbReference type="AlphaFoldDB" id="A0A2C9UDL8"/>
<sequence length="326" mass="36238">MPGIATILDLLRKHPNFYSSQFSASAAVSAAAVSVAAAGTPFASRFLFGYSGTRVSHCDAGAVFSDDYISSIRKASSDIFQHDSLNYTTKEYYFELRPLLSAFEWKQLAVTSLRSFLLFYLPLLEHASSTEEDDEEFLQDSPETQHVDLIVPFQKSVKQIVHETTVVTTRRILERLAVHYASQQLAWKLLKDAPKSAVRKAERGMPTILYFFRVSRTTFRGQFLGVAASWIVQVGIVIYRFCNNLLKSEEENNRVDKSEQVIILRKKVTGVTLRCSASLVFASIGAGIGATLIRPSTGQWIGCAIGDLAGPVVVSLWVEKAFHLEL</sequence>
<dbReference type="PANTHER" id="PTHR36074">
    <property type="entry name" value="ISOPENTENYL-DIPHOSPHATE DELTA-ISOMERASE"/>
    <property type="match status" value="1"/>
</dbReference>
<dbReference type="Gramene" id="Manes.15G061500.1.v8.1">
    <property type="protein sequence ID" value="Manes.15G061500.1.v8.1.CDS"/>
    <property type="gene ID" value="Manes.15G061500.v8.1"/>
</dbReference>
<dbReference type="OrthoDB" id="1925570at2759"/>
<comment type="caution">
    <text evidence="1">The sequence shown here is derived from an EMBL/GenBank/DDBJ whole genome shotgun (WGS) entry which is preliminary data.</text>
</comment>
<dbReference type="PANTHER" id="PTHR36074:SF1">
    <property type="entry name" value="ISOPENTENYL-DIPHOSPHATE DELTA-ISOMERASE"/>
    <property type="match status" value="1"/>
</dbReference>
<proteinExistence type="predicted"/>
<protein>
    <submittedName>
        <fullName evidence="1">Uncharacterized protein</fullName>
    </submittedName>
</protein>
<accession>A0A2C9UDL8</accession>
<dbReference type="Proteomes" id="UP000091857">
    <property type="component" value="Chromosome 15"/>
</dbReference>
<organism evidence="1 2">
    <name type="scientific">Manihot esculenta</name>
    <name type="common">Cassava</name>
    <name type="synonym">Jatropha manihot</name>
    <dbReference type="NCBI Taxonomy" id="3983"/>
    <lineage>
        <taxon>Eukaryota</taxon>
        <taxon>Viridiplantae</taxon>
        <taxon>Streptophyta</taxon>
        <taxon>Embryophyta</taxon>
        <taxon>Tracheophyta</taxon>
        <taxon>Spermatophyta</taxon>
        <taxon>Magnoliopsida</taxon>
        <taxon>eudicotyledons</taxon>
        <taxon>Gunneridae</taxon>
        <taxon>Pentapetalae</taxon>
        <taxon>rosids</taxon>
        <taxon>fabids</taxon>
        <taxon>Malpighiales</taxon>
        <taxon>Euphorbiaceae</taxon>
        <taxon>Crotonoideae</taxon>
        <taxon>Manihoteae</taxon>
        <taxon>Manihot</taxon>
    </lineage>
</organism>
<dbReference type="OMA" id="WVGCAIG"/>